<dbReference type="InterPro" id="IPR034163">
    <property type="entry name" value="Aspergillopepsin-like_cat_dom"/>
</dbReference>
<evidence type="ECO:0000256" key="5">
    <source>
        <dbReference type="ARBA" id="ARBA00022729"/>
    </source>
</evidence>
<dbReference type="InterPro" id="IPR021109">
    <property type="entry name" value="Peptidase_aspartic_dom_sf"/>
</dbReference>
<evidence type="ECO:0000256" key="1">
    <source>
        <dbReference type="ARBA" id="ARBA00004613"/>
    </source>
</evidence>
<dbReference type="STRING" id="2004952.A0A2C5ZHW6"/>
<proteinExistence type="inferred from homology"/>
<evidence type="ECO:0000256" key="3">
    <source>
        <dbReference type="ARBA" id="ARBA00022525"/>
    </source>
</evidence>
<feature type="signal peptide" evidence="13">
    <location>
        <begin position="1"/>
        <end position="20"/>
    </location>
</feature>
<dbReference type="InterPro" id="IPR001461">
    <property type="entry name" value="Aspartic_peptidase_A1"/>
</dbReference>
<dbReference type="InterPro" id="IPR001969">
    <property type="entry name" value="Aspartic_peptidase_AS"/>
</dbReference>
<keyword evidence="6 11" id="KW-0064">Aspartyl protease</keyword>
<gene>
    <name evidence="15" type="ORF">CDD80_4368</name>
</gene>
<feature type="compositionally biased region" description="Basic and acidic residues" evidence="12">
    <location>
        <begin position="81"/>
        <end position="98"/>
    </location>
</feature>
<evidence type="ECO:0000256" key="6">
    <source>
        <dbReference type="ARBA" id="ARBA00022750"/>
    </source>
</evidence>
<feature type="chain" id="PRO_5013378954" description="Peptidase A1 domain-containing protein" evidence="13">
    <location>
        <begin position="21"/>
        <end position="616"/>
    </location>
</feature>
<dbReference type="GO" id="GO:0005576">
    <property type="term" value="C:extracellular region"/>
    <property type="evidence" value="ECO:0007669"/>
    <property type="project" value="UniProtKB-SubCell"/>
</dbReference>
<reference evidence="15 16" key="1">
    <citation type="submission" date="2017-06" db="EMBL/GenBank/DDBJ databases">
        <title>Ant-infecting Ophiocordyceps genomes reveal a high diversity of potential behavioral manipulation genes and a possible major role for enterotoxins.</title>
        <authorList>
            <person name="De Bekker C."/>
            <person name="Evans H.C."/>
            <person name="Brachmann A."/>
            <person name="Hughes D.P."/>
        </authorList>
    </citation>
    <scope>NUCLEOTIDE SEQUENCE [LARGE SCALE GENOMIC DNA]</scope>
    <source>
        <strain evidence="15 16">Map16</strain>
    </source>
</reference>
<dbReference type="SUPFAM" id="SSF50630">
    <property type="entry name" value="Acid proteases"/>
    <property type="match status" value="1"/>
</dbReference>
<dbReference type="PRINTS" id="PR00792">
    <property type="entry name" value="PEPSIN"/>
</dbReference>
<evidence type="ECO:0000256" key="8">
    <source>
        <dbReference type="ARBA" id="ARBA00023145"/>
    </source>
</evidence>
<feature type="domain" description="Peptidase A1" evidence="14">
    <location>
        <begin position="282"/>
        <end position="613"/>
    </location>
</feature>
<accession>A0A2C5ZHW6</accession>
<dbReference type="InterPro" id="IPR033121">
    <property type="entry name" value="PEPTIDASE_A1"/>
</dbReference>
<dbReference type="PROSITE" id="PS00141">
    <property type="entry name" value="ASP_PROTEASE"/>
    <property type="match status" value="2"/>
</dbReference>
<keyword evidence="3" id="KW-0964">Secreted</keyword>
<dbReference type="Proteomes" id="UP000226431">
    <property type="component" value="Unassembled WGS sequence"/>
</dbReference>
<dbReference type="FunFam" id="2.40.70.10:FF:000026">
    <property type="entry name" value="Endothiapepsin"/>
    <property type="match status" value="1"/>
</dbReference>
<keyword evidence="16" id="KW-1185">Reference proteome</keyword>
<comment type="subcellular location">
    <subcellularLocation>
        <location evidence="1">Secreted</location>
    </subcellularLocation>
</comment>
<evidence type="ECO:0000256" key="7">
    <source>
        <dbReference type="ARBA" id="ARBA00022801"/>
    </source>
</evidence>
<dbReference type="Gene3D" id="2.40.70.10">
    <property type="entry name" value="Acid Proteases"/>
    <property type="match status" value="2"/>
</dbReference>
<evidence type="ECO:0000256" key="2">
    <source>
        <dbReference type="ARBA" id="ARBA00007447"/>
    </source>
</evidence>
<evidence type="ECO:0000256" key="4">
    <source>
        <dbReference type="ARBA" id="ARBA00022670"/>
    </source>
</evidence>
<feature type="compositionally biased region" description="Low complexity" evidence="12">
    <location>
        <begin position="158"/>
        <end position="214"/>
    </location>
</feature>
<evidence type="ECO:0000256" key="13">
    <source>
        <dbReference type="SAM" id="SignalP"/>
    </source>
</evidence>
<evidence type="ECO:0000259" key="14">
    <source>
        <dbReference type="PROSITE" id="PS51767"/>
    </source>
</evidence>
<comment type="caution">
    <text evidence="15">The sequence shown here is derived from an EMBL/GenBank/DDBJ whole genome shotgun (WGS) entry which is preliminary data.</text>
</comment>
<dbReference type="GO" id="GO:0004190">
    <property type="term" value="F:aspartic-type endopeptidase activity"/>
    <property type="evidence" value="ECO:0007669"/>
    <property type="project" value="UniProtKB-KW"/>
</dbReference>
<keyword evidence="5 13" id="KW-0732">Signal</keyword>
<feature type="region of interest" description="Disordered" evidence="12">
    <location>
        <begin position="81"/>
        <end position="105"/>
    </location>
</feature>
<comment type="similarity">
    <text evidence="2 11">Belongs to the peptidase A1 family.</text>
</comment>
<feature type="active site" evidence="10">
    <location>
        <position position="501"/>
    </location>
</feature>
<keyword evidence="9" id="KW-0325">Glycoprotein</keyword>
<evidence type="ECO:0000313" key="15">
    <source>
        <dbReference type="EMBL" id="PHH79606.1"/>
    </source>
</evidence>
<sequence length="616" mass="66088">MHSQLHLVLALVFTGLLAQAAPSKPEIEKRSFIVKRVPVPVLQRRDGMEEMARTLNKYNLPLPRELRVALEKRELKKRELAEAKRSEDEVAHQRRDGMGGDQNIRLGLAVNMDKRGSEMGDDLQPRDNMGGDQNIRLGLAVAMNERRSLHSRQDEGEQTAAAEEPQPAAAEEPQPVAEQQAGAETALTDQPAVQTEAAEQQAGQQQAGQLQPGQQLVGQQQAGQQQAGQQLVGQQQAGQQQADQLQPGQQQAGQQQAGQQQAGQGQKSGVVEAKPESNDAEYLSPVKIGGQELNLDFDTGSSDLWVFNTQLKDQQTQQQGAQGQAAQVKVNQALDKHTLYNPQQSTTFKAVSGLQFKISYGDGSGALGNVGMDMVDVGGIQTMQAVQLPTKVTGSFLQDANNNGLMGLAFSKINTVKPEKQKTFFESAMPSLKEPVFTADLRRNATGSYEFGNIDKSKFQGDMKWTAVNTTQGFWQFSSPQFAVGDGQPQPTTAGAQAIADTGTTLILADKKIVEGYYSKVQGAKMSQDAGGFTVPCNQKIPDLMLAIGDNMARVAGDQINFSPVTAGSSDCFGGVQAAPGGAPGIYGDIFFKSNFVAFYGGKGNEGPMLGVAQHA</sequence>
<keyword evidence="4 11" id="KW-0645">Protease</keyword>
<dbReference type="EMBL" id="NJES01000040">
    <property type="protein sequence ID" value="PHH79606.1"/>
    <property type="molecule type" value="Genomic_DNA"/>
</dbReference>
<feature type="region of interest" description="Disordered" evidence="12">
    <location>
        <begin position="238"/>
        <end position="285"/>
    </location>
</feature>
<feature type="compositionally biased region" description="Low complexity" evidence="12">
    <location>
        <begin position="238"/>
        <end position="265"/>
    </location>
</feature>
<evidence type="ECO:0000256" key="10">
    <source>
        <dbReference type="PIRSR" id="PIRSR601461-1"/>
    </source>
</evidence>
<feature type="region of interest" description="Disordered" evidence="12">
    <location>
        <begin position="148"/>
        <end position="214"/>
    </location>
</feature>
<dbReference type="GO" id="GO:0006508">
    <property type="term" value="P:proteolysis"/>
    <property type="evidence" value="ECO:0007669"/>
    <property type="project" value="UniProtKB-KW"/>
</dbReference>
<evidence type="ECO:0000256" key="11">
    <source>
        <dbReference type="RuleBase" id="RU000454"/>
    </source>
</evidence>
<evidence type="ECO:0000256" key="9">
    <source>
        <dbReference type="ARBA" id="ARBA00023180"/>
    </source>
</evidence>
<protein>
    <recommendedName>
        <fullName evidence="14">Peptidase A1 domain-containing protein</fullName>
    </recommendedName>
</protein>
<dbReference type="PANTHER" id="PTHR47966:SF23">
    <property type="entry name" value="ASPARTIC ENDOPEPTIDASE, PUTATIVE (AFU_ORTHOLOGUE AFUA_2G15950)-RELATED"/>
    <property type="match status" value="1"/>
</dbReference>
<keyword evidence="7 11" id="KW-0378">Hydrolase</keyword>
<dbReference type="PANTHER" id="PTHR47966">
    <property type="entry name" value="BETA-SITE APP-CLEAVING ENZYME, ISOFORM A-RELATED"/>
    <property type="match status" value="1"/>
</dbReference>
<evidence type="ECO:0000256" key="12">
    <source>
        <dbReference type="SAM" id="MobiDB-lite"/>
    </source>
</evidence>
<feature type="active site" evidence="10">
    <location>
        <position position="298"/>
    </location>
</feature>
<dbReference type="CDD" id="cd06097">
    <property type="entry name" value="Aspergillopepsin_like"/>
    <property type="match status" value="1"/>
</dbReference>
<organism evidence="15 16">
    <name type="scientific">Ophiocordyceps camponoti-rufipedis</name>
    <dbReference type="NCBI Taxonomy" id="2004952"/>
    <lineage>
        <taxon>Eukaryota</taxon>
        <taxon>Fungi</taxon>
        <taxon>Dikarya</taxon>
        <taxon>Ascomycota</taxon>
        <taxon>Pezizomycotina</taxon>
        <taxon>Sordariomycetes</taxon>
        <taxon>Hypocreomycetidae</taxon>
        <taxon>Hypocreales</taxon>
        <taxon>Ophiocordycipitaceae</taxon>
        <taxon>Ophiocordyceps</taxon>
    </lineage>
</organism>
<dbReference type="Pfam" id="PF00026">
    <property type="entry name" value="Asp"/>
    <property type="match status" value="1"/>
</dbReference>
<dbReference type="OrthoDB" id="2747330at2759"/>
<evidence type="ECO:0000313" key="16">
    <source>
        <dbReference type="Proteomes" id="UP000226431"/>
    </source>
</evidence>
<dbReference type="PROSITE" id="PS51767">
    <property type="entry name" value="PEPTIDASE_A1"/>
    <property type="match status" value="1"/>
</dbReference>
<dbReference type="AlphaFoldDB" id="A0A2C5ZHW6"/>
<keyword evidence="8" id="KW-0865">Zymogen</keyword>
<name>A0A2C5ZHW6_9HYPO</name>